<dbReference type="SUPFAM" id="SSF55729">
    <property type="entry name" value="Acyl-CoA N-acyltransferases (Nat)"/>
    <property type="match status" value="1"/>
</dbReference>
<protein>
    <submittedName>
        <fullName evidence="2">GNAT family N-acetyltransferase</fullName>
    </submittedName>
</protein>
<evidence type="ECO:0000259" key="1">
    <source>
        <dbReference type="PROSITE" id="PS51186"/>
    </source>
</evidence>
<accession>A0ABT0VHK8</accession>
<dbReference type="InterPro" id="IPR016181">
    <property type="entry name" value="Acyl_CoA_acyltransferase"/>
</dbReference>
<dbReference type="Gene3D" id="3.40.630.30">
    <property type="match status" value="1"/>
</dbReference>
<evidence type="ECO:0000313" key="3">
    <source>
        <dbReference type="Proteomes" id="UP001057481"/>
    </source>
</evidence>
<reference evidence="2" key="1">
    <citation type="submission" date="2021-04" db="EMBL/GenBank/DDBJ databases">
        <title>Taxonomic assessment of Weissella genus.</title>
        <authorList>
            <person name="Fanelli F."/>
            <person name="Chieffi D."/>
            <person name="Dell'Aquila A."/>
            <person name="Gyu-Sung C."/>
            <person name="Franz C.M.A.P."/>
            <person name="Fusco V."/>
        </authorList>
    </citation>
    <scope>NUCLEOTIDE SEQUENCE</scope>
    <source>
        <strain evidence="2">LMG 25373</strain>
    </source>
</reference>
<feature type="domain" description="N-acetyltransferase" evidence="1">
    <location>
        <begin position="16"/>
        <end position="173"/>
    </location>
</feature>
<dbReference type="EMBL" id="JAGMVS010000062">
    <property type="protein sequence ID" value="MCM2437324.1"/>
    <property type="molecule type" value="Genomic_DNA"/>
</dbReference>
<organism evidence="2 3">
    <name type="scientific">Periweissella beninensis</name>
    <dbReference type="NCBI Taxonomy" id="504936"/>
    <lineage>
        <taxon>Bacteria</taxon>
        <taxon>Bacillati</taxon>
        <taxon>Bacillota</taxon>
        <taxon>Bacilli</taxon>
        <taxon>Lactobacillales</taxon>
        <taxon>Lactobacillaceae</taxon>
        <taxon>Periweissella</taxon>
    </lineage>
</organism>
<name>A0ABT0VHK8_9LACO</name>
<dbReference type="RefSeq" id="WP_205142816.1">
    <property type="nucleotide sequence ID" value="NZ_JAFBDN010000001.1"/>
</dbReference>
<gene>
    <name evidence="2" type="ORF">KAK10_05305</name>
</gene>
<dbReference type="Pfam" id="PF00583">
    <property type="entry name" value="Acetyltransf_1"/>
    <property type="match status" value="1"/>
</dbReference>
<sequence>MYFSKATDAELNTILKILRDGRAQLAEAGVDQWQGDYPNVEQIKEDIKNGHAYLFNADDHATVGCVAITSAPDNVYDTMDGKWLIQTDNYLTIHRFAILSTHAGKGYATTLFKQLIAHITAEHPEIDSLRIDTHVDNKAMQHLITKMGFTHVGDLNGVYRHNDKCYVYEQVINR</sequence>
<proteinExistence type="predicted"/>
<dbReference type="InterPro" id="IPR000182">
    <property type="entry name" value="GNAT_dom"/>
</dbReference>
<dbReference type="PROSITE" id="PS51186">
    <property type="entry name" value="GNAT"/>
    <property type="match status" value="1"/>
</dbReference>
<dbReference type="Proteomes" id="UP001057481">
    <property type="component" value="Unassembled WGS sequence"/>
</dbReference>
<evidence type="ECO:0000313" key="2">
    <source>
        <dbReference type="EMBL" id="MCM2437324.1"/>
    </source>
</evidence>
<keyword evidence="3" id="KW-1185">Reference proteome</keyword>
<comment type="caution">
    <text evidence="2">The sequence shown here is derived from an EMBL/GenBank/DDBJ whole genome shotgun (WGS) entry which is preliminary data.</text>
</comment>